<protein>
    <submittedName>
        <fullName evidence="1">Uncharacterized protein</fullName>
    </submittedName>
</protein>
<evidence type="ECO:0000313" key="2">
    <source>
        <dbReference type="Proteomes" id="UP000005945"/>
    </source>
</evidence>
<sequence>MGIVTPPLLKKENARRIRSGCSLFSCFTLCGGMMQNGT</sequence>
<dbReference type="Proteomes" id="UP000005945">
    <property type="component" value="Unassembled WGS sequence"/>
</dbReference>
<dbReference type="HOGENOM" id="CLU_3328119_0_0_9"/>
<gene>
    <name evidence="1" type="ORF">FAEPRAM212_01827</name>
</gene>
<evidence type="ECO:0000313" key="1">
    <source>
        <dbReference type="EMBL" id="EDP21502.1"/>
    </source>
</evidence>
<proteinExistence type="predicted"/>
<reference evidence="1 2" key="2">
    <citation type="submission" date="2007-09" db="EMBL/GenBank/DDBJ databases">
        <authorList>
            <person name="Fulton L."/>
            <person name="Clifton S."/>
            <person name="Fulton B."/>
            <person name="Xu J."/>
            <person name="Minx P."/>
            <person name="Pepin K.H."/>
            <person name="Johnson M."/>
            <person name="Thiruvilangam P."/>
            <person name="Bhonagiri V."/>
            <person name="Nash W.E."/>
            <person name="Mardis E.R."/>
            <person name="Wilson R.K."/>
        </authorList>
    </citation>
    <scope>NUCLEOTIDE SEQUENCE [LARGE SCALE GENOMIC DNA]</scope>
    <source>
        <strain evidence="1 2">M21/2</strain>
    </source>
</reference>
<comment type="caution">
    <text evidence="1">The sequence shown here is derived from an EMBL/GenBank/DDBJ whole genome shotgun (WGS) entry which is preliminary data.</text>
</comment>
<dbReference type="AlphaFoldDB" id="A8SC19"/>
<name>A8SC19_9FIRM</name>
<reference evidence="1 2" key="1">
    <citation type="submission" date="2007-09" db="EMBL/GenBank/DDBJ databases">
        <title>Draft genome sequence of Faecalibacterium prausnitzii M21/2.</title>
        <authorList>
            <person name="Sudarsanam P."/>
            <person name="Ley R."/>
            <person name="Guruge J."/>
            <person name="Turnbaugh P.J."/>
            <person name="Mahowald M."/>
            <person name="Liep D."/>
            <person name="Gordon J."/>
        </authorList>
    </citation>
    <scope>NUCLEOTIDE SEQUENCE [LARGE SCALE GENOMIC DNA]</scope>
    <source>
        <strain evidence="1 2">M21/2</strain>
    </source>
</reference>
<accession>A8SC19</accession>
<organism evidence="1 2">
    <name type="scientific">Faecalibacterium prausnitzii M21/2</name>
    <dbReference type="NCBI Taxonomy" id="411485"/>
    <lineage>
        <taxon>Bacteria</taxon>
        <taxon>Bacillati</taxon>
        <taxon>Bacillota</taxon>
        <taxon>Clostridia</taxon>
        <taxon>Eubacteriales</taxon>
        <taxon>Oscillospiraceae</taxon>
        <taxon>Faecalibacterium</taxon>
    </lineage>
</organism>
<dbReference type="EMBL" id="ABED02000026">
    <property type="protein sequence ID" value="EDP21502.1"/>
    <property type="molecule type" value="Genomic_DNA"/>
</dbReference>